<evidence type="ECO:0000256" key="1">
    <source>
        <dbReference type="ARBA" id="ARBA00004196"/>
    </source>
</evidence>
<comment type="caution">
    <text evidence="10">The sequence shown here is derived from an EMBL/GenBank/DDBJ whole genome shotgun (WGS) entry which is preliminary data.</text>
</comment>
<evidence type="ECO:0000256" key="6">
    <source>
        <dbReference type="ARBA" id="ARBA00023136"/>
    </source>
</evidence>
<keyword evidence="6" id="KW-0472">Membrane</keyword>
<keyword evidence="5 8" id="KW-0732">Signal</keyword>
<dbReference type="SMART" id="SM00710">
    <property type="entry name" value="PbH1"/>
    <property type="match status" value="10"/>
</dbReference>
<dbReference type="InterPro" id="IPR006626">
    <property type="entry name" value="PbH1"/>
</dbReference>
<dbReference type="GO" id="GO:0009279">
    <property type="term" value="C:cell outer membrane"/>
    <property type="evidence" value="ECO:0007669"/>
    <property type="project" value="UniProtKB-SubCell"/>
</dbReference>
<dbReference type="EMBL" id="STFF01000007">
    <property type="protein sequence ID" value="THU34956.1"/>
    <property type="molecule type" value="Genomic_DNA"/>
</dbReference>
<comment type="subcellular location">
    <subcellularLocation>
        <location evidence="1">Cell envelope</location>
    </subcellularLocation>
    <subcellularLocation>
        <location evidence="2">Cell outer membrane</location>
    </subcellularLocation>
    <subcellularLocation>
        <location evidence="3">Secreted</location>
    </subcellularLocation>
</comment>
<evidence type="ECO:0000256" key="8">
    <source>
        <dbReference type="SAM" id="SignalP"/>
    </source>
</evidence>
<dbReference type="Gene3D" id="2.160.20.10">
    <property type="entry name" value="Single-stranded right-handed beta-helix, Pectin lyase-like"/>
    <property type="match status" value="3"/>
</dbReference>
<keyword evidence="7" id="KW-0998">Cell outer membrane</keyword>
<dbReference type="RefSeq" id="WP_136579599.1">
    <property type="nucleotide sequence ID" value="NZ_STFF01000007.1"/>
</dbReference>
<dbReference type="NCBIfam" id="TIGR01376">
    <property type="entry name" value="POMP_repeat"/>
    <property type="match status" value="1"/>
</dbReference>
<dbReference type="NCBIfam" id="NF041518">
    <property type="entry name" value="choice_anch_Q"/>
    <property type="match status" value="2"/>
</dbReference>
<dbReference type="NCBIfam" id="TIGR04183">
    <property type="entry name" value="Por_Secre_tail"/>
    <property type="match status" value="1"/>
</dbReference>
<evidence type="ECO:0000259" key="9">
    <source>
        <dbReference type="Pfam" id="PF13229"/>
    </source>
</evidence>
<evidence type="ECO:0000256" key="4">
    <source>
        <dbReference type="ARBA" id="ARBA00022525"/>
    </source>
</evidence>
<name>A0A4V4H029_9BACT</name>
<dbReference type="InterPro" id="IPR003368">
    <property type="entry name" value="POMP_repeat"/>
</dbReference>
<evidence type="ECO:0000256" key="7">
    <source>
        <dbReference type="ARBA" id="ARBA00023237"/>
    </source>
</evidence>
<organism evidence="10 11">
    <name type="scientific">Niastella caeni</name>
    <dbReference type="NCBI Taxonomy" id="2569763"/>
    <lineage>
        <taxon>Bacteria</taxon>
        <taxon>Pseudomonadati</taxon>
        <taxon>Bacteroidota</taxon>
        <taxon>Chitinophagia</taxon>
        <taxon>Chitinophagales</taxon>
        <taxon>Chitinophagaceae</taxon>
        <taxon>Niastella</taxon>
    </lineage>
</organism>
<keyword evidence="4" id="KW-0964">Secreted</keyword>
<accession>A0A4V4H029</accession>
<evidence type="ECO:0000313" key="10">
    <source>
        <dbReference type="EMBL" id="THU34956.1"/>
    </source>
</evidence>
<dbReference type="PANTHER" id="PTHR11319:SF35">
    <property type="entry name" value="OUTER MEMBRANE PROTEIN PMPC-RELATED"/>
    <property type="match status" value="1"/>
</dbReference>
<dbReference type="InterPro" id="IPR039448">
    <property type="entry name" value="Beta_helix"/>
</dbReference>
<feature type="signal peptide" evidence="8">
    <location>
        <begin position="1"/>
        <end position="18"/>
    </location>
</feature>
<evidence type="ECO:0000256" key="2">
    <source>
        <dbReference type="ARBA" id="ARBA00004442"/>
    </source>
</evidence>
<dbReference type="SUPFAM" id="SSF51126">
    <property type="entry name" value="Pectin lyase-like"/>
    <property type="match status" value="3"/>
</dbReference>
<dbReference type="OrthoDB" id="8901262at2"/>
<dbReference type="Pfam" id="PF13229">
    <property type="entry name" value="Beta_helix"/>
    <property type="match status" value="1"/>
</dbReference>
<dbReference type="InterPro" id="IPR011050">
    <property type="entry name" value="Pectin_lyase_fold/virulence"/>
</dbReference>
<dbReference type="InterPro" id="IPR026444">
    <property type="entry name" value="Secre_tail"/>
</dbReference>
<evidence type="ECO:0000313" key="11">
    <source>
        <dbReference type="Proteomes" id="UP000306918"/>
    </source>
</evidence>
<dbReference type="GO" id="GO:0005576">
    <property type="term" value="C:extracellular region"/>
    <property type="evidence" value="ECO:0007669"/>
    <property type="project" value="UniProtKB-SubCell"/>
</dbReference>
<feature type="chain" id="PRO_5020713995" evidence="8">
    <location>
        <begin position="19"/>
        <end position="1816"/>
    </location>
</feature>
<sequence>MRKFLLFMLLMASSTCFAKRIYVNPLAIGNNNGTSWVNAYTKLTAGVELGLAGDTVLVAEAIYDNVSSGSLYSYRIHEGITILGGYPNTGNPTDAQRNWVTHPTILSGDGGTNGTPDNVLLLQNIANAVVIDGFIMKCSRTGGLKIVNAATVLVKNTVFENSWGNAVYINNSQATFINCVLSRNDESPVYNTTNANTAFYNCVIASNYGYSQVIKNENATLAIYNCTLVNNTGLTIMGTGTGSIQIKNSIFWGNLQGNRFENADINSYNHTIVASHSITQTYFDSNINTLLTNQHPRFLNQQQPAGADNKFFTADDGLQLTVPCSPALNYGNNSLLGSITTDIIGNPRIFNAGTVDLGAYEMQQAPGSHLKTVYVNNSAANTGTGDGSTWANAFTSLQQAMLYCADTIKIAAGTYLTPNSYTDSVFSLESGKVLMGGYPATGNPSNADRDPWRYPTILKGNYSKASTGNYSPVLKIYRTDSTTLLDGIKFTNWASSDNSSNVHAVSVRYGASLTIMNCDFRVDASQGIRVTGLAIGEACTPYVYRCEFNTGFSEAGGTAVGCGGNSNTVFAWCNFRAYGVASDGISLNNSSATFDSCLFWKDISNADAVFMSTYATVLTLNNCIFRAYNNRVPLLRNTANTTGLVTNSIFRNIQTDGSTPAIYNDNSHLVFNKCLFDSSKLVMRNLNQSAPVINNCLSVHGRFMWNKRSTPLVNNCTVVNTYFAPNSPLDITAREELVTNDDSSVFRANNTIFWPAKLNPGEKDIADQQNIFNPPANSSSILTNCLTQNYGTHGQNGNIVGKVPRFNRLDYILGPDGRLFTADDGLQLAVCSPAVNTGNSALGTILATDVLNNQRIANAVIDMGAYELQHSASNTGSYYVNSAASGNNTGASWNDAYPDLQAALCNACADTIRVAAGTYKPAVSKRDSSFVISHPLALYGGYPATGNPTEANRDAVKHPTILSGNIGDVTDSLDNSGLIVFVNAVTDSVHIDGFEIRDGYNSGGIAVNAAGGAGMCVLYSNTGIYNCRFINNRSSPYGGGVSITSLSRTTVSGCTFTRNSSTNEGGALYSKGYLHLTGSVFENNYSYSNGGAIGVNAGCDISNSVFYKNYTTATNANGIGGGLFIGSTAGYANVTNCSFVENKATSTNAPDMAGGGLYYDGLHAARFKNCIFNGNLAGNYTNNSGADINYKGYSIASNCILQYSRGPLTNDSLIAVDPGFLAVNDPKGPDGIWLTKDDGLQLHYASAAINYGQNAAVQNIPVDILGDARIALNKVDLGAYEYQNTPVARAGADTSICTGDTVTIGRDGNPNHIYNWTSSPAGFTSSSPAPVVNPAASTTYFIEVTNGTQIVRDTVEVSISSSLTPAVNVITGSTSVCAGAAVFTAVPLYGGADPAYQWLVNGVNAGTDTSVFSTNVQQGDQVSVRLTSSASCASPATATSNVITMNVTPVAVPQVTINGPLVFCEGDTVTYTATPVDGGTRPLYKWIKGGVLAATTYNNSYTTAFITSQTDIYVMMFSNAVCQTKGGDTSNVLRAMPKSIITPSVAVSASNTNICGTPQVTFTAQGYGGGTTPLWQWKVNGNNVGTNSNIYRSNSMADGDQVYVAMTSNADCARPPVAESNKVTMIVDRAIIPTISITAPTEVPQDTIITVTASLVNGHGVTSYLWQDSTATHNWQTITGAVTRTVNYTPKKTGDKIRCVAQTATNCGDAVTAQSEPVTFKVNTVTGIDPVPAAYYGISSWPNPVNTYLIIDGLRLSDQWQMLEISGVEGRQKIQVQSIAAQKQVTLHTASLKAGLYIVILKKKNGEMVYIKFVKL</sequence>
<dbReference type="InterPro" id="IPR059226">
    <property type="entry name" value="Choice_anch_Q_dom"/>
</dbReference>
<evidence type="ECO:0000256" key="3">
    <source>
        <dbReference type="ARBA" id="ARBA00004613"/>
    </source>
</evidence>
<protein>
    <submittedName>
        <fullName evidence="10">T9SS type A sorting domain-containing protein</fullName>
    </submittedName>
</protein>
<dbReference type="InterPro" id="IPR012334">
    <property type="entry name" value="Pectin_lyas_fold"/>
</dbReference>
<proteinExistence type="predicted"/>
<feature type="domain" description="Right handed beta helix" evidence="9">
    <location>
        <begin position="140"/>
        <end position="254"/>
    </location>
</feature>
<keyword evidence="11" id="KW-1185">Reference proteome</keyword>
<evidence type="ECO:0000256" key="5">
    <source>
        <dbReference type="ARBA" id="ARBA00022729"/>
    </source>
</evidence>
<reference evidence="10 11" key="1">
    <citation type="submission" date="2019-04" db="EMBL/GenBank/DDBJ databases">
        <title>Niastella caeni sp. nov., isolated from activated sludge.</title>
        <authorList>
            <person name="Sheng M."/>
        </authorList>
    </citation>
    <scope>NUCLEOTIDE SEQUENCE [LARGE SCALE GENOMIC DNA]</scope>
    <source>
        <strain evidence="10 11">HX-2-15</strain>
    </source>
</reference>
<dbReference type="PANTHER" id="PTHR11319">
    <property type="entry name" value="G PROTEIN-COUPLED RECEPTOR-RELATED"/>
    <property type="match status" value="1"/>
</dbReference>
<gene>
    <name evidence="10" type="ORF">FAM09_23490</name>
</gene>
<dbReference type="Proteomes" id="UP000306918">
    <property type="component" value="Unassembled WGS sequence"/>
</dbReference>